<dbReference type="AlphaFoldDB" id="A0A1I0EMT4"/>
<protein>
    <recommendedName>
        <fullName evidence="5">Cell wall binding repeat-containing protein</fullName>
    </recommendedName>
</protein>
<gene>
    <name evidence="3" type="ORF">SAMN04487771_101947</name>
</gene>
<dbReference type="RefSeq" id="WP_074649442.1">
    <property type="nucleotide sequence ID" value="NZ_FOIL01000019.1"/>
</dbReference>
<evidence type="ECO:0000256" key="1">
    <source>
        <dbReference type="ARBA" id="ARBA00022737"/>
    </source>
</evidence>
<feature type="chain" id="PRO_5011554544" description="Cell wall binding repeat-containing protein" evidence="2">
    <location>
        <begin position="24"/>
        <end position="240"/>
    </location>
</feature>
<dbReference type="Pfam" id="PF19085">
    <property type="entry name" value="Choline_bind_2"/>
    <property type="match status" value="1"/>
</dbReference>
<proteinExistence type="predicted"/>
<dbReference type="Proteomes" id="UP000199820">
    <property type="component" value="Unassembled WGS sequence"/>
</dbReference>
<evidence type="ECO:0000256" key="2">
    <source>
        <dbReference type="SAM" id="SignalP"/>
    </source>
</evidence>
<dbReference type="EMBL" id="FOIL01000019">
    <property type="protein sequence ID" value="SET46536.1"/>
    <property type="molecule type" value="Genomic_DNA"/>
</dbReference>
<keyword evidence="1" id="KW-0677">Repeat</keyword>
<organism evidence="3 4">
    <name type="scientific">[Clostridium] aminophilum</name>
    <dbReference type="NCBI Taxonomy" id="1526"/>
    <lineage>
        <taxon>Bacteria</taxon>
        <taxon>Bacillati</taxon>
        <taxon>Bacillota</taxon>
        <taxon>Clostridia</taxon>
        <taxon>Lachnospirales</taxon>
        <taxon>Lachnospiraceae</taxon>
    </lineage>
</organism>
<accession>A0A1I0EMT4</accession>
<evidence type="ECO:0000313" key="4">
    <source>
        <dbReference type="Proteomes" id="UP000199820"/>
    </source>
</evidence>
<name>A0A1I0EMT4_9FIRM</name>
<dbReference type="InterPro" id="IPR018337">
    <property type="entry name" value="Cell_wall/Cho-bd_repeat"/>
</dbReference>
<keyword evidence="2" id="KW-0732">Signal</keyword>
<keyword evidence="4" id="KW-1185">Reference proteome</keyword>
<feature type="signal peptide" evidence="2">
    <location>
        <begin position="1"/>
        <end position="23"/>
    </location>
</feature>
<dbReference type="SUPFAM" id="SSF69360">
    <property type="entry name" value="Cell wall binding repeat"/>
    <property type="match status" value="1"/>
</dbReference>
<evidence type="ECO:0000313" key="3">
    <source>
        <dbReference type="EMBL" id="SET46536.1"/>
    </source>
</evidence>
<dbReference type="Gene3D" id="2.10.270.10">
    <property type="entry name" value="Cholin Binding"/>
    <property type="match status" value="1"/>
</dbReference>
<reference evidence="3 4" key="1">
    <citation type="submission" date="2016-10" db="EMBL/GenBank/DDBJ databases">
        <authorList>
            <person name="de Groot N.N."/>
        </authorList>
    </citation>
    <scope>NUCLEOTIDE SEQUENCE [LARGE SCALE GENOMIC DNA]</scope>
    <source>
        <strain evidence="3 4">KH1P1</strain>
    </source>
</reference>
<dbReference type="OrthoDB" id="1864143at2"/>
<sequence length="240" mass="27672">MKKRILIMTSVLFTAFSSFTAFAGQWKQDAKGWWWDNGDGTYPVSTWQWIDVNNDHVAECYYFNQDGYLLTNTTTPDGYAVNADGQWVYREISDDELREDRGFYANKYDSSYMVKVFIPEDSPLTIEPGIYKSIRNVTYVDSIGPNHIDTDYFDHNFKVTDDGESLQFMIDYDDYGRYWYKGTLLDRNDGYYVATDLDGDGCDDGTIHGVYVISDDVIIVETGVGSDGDYHRFFTMKKVS</sequence>
<evidence type="ECO:0008006" key="5">
    <source>
        <dbReference type="Google" id="ProtNLM"/>
    </source>
</evidence>